<reference evidence="3 4" key="1">
    <citation type="journal article" date="2015" name="Genome Biol. Evol.">
        <title>Comparative Genomics of a Bacterivorous Green Alga Reveals Evolutionary Causalities and Consequences of Phago-Mixotrophic Mode of Nutrition.</title>
        <authorList>
            <person name="Burns J.A."/>
            <person name="Paasch A."/>
            <person name="Narechania A."/>
            <person name="Kim E."/>
        </authorList>
    </citation>
    <scope>NUCLEOTIDE SEQUENCE [LARGE SCALE GENOMIC DNA]</scope>
    <source>
        <strain evidence="3 4">PLY_AMNH</strain>
    </source>
</reference>
<accession>A0AAE0F7J4</accession>
<dbReference type="InterPro" id="IPR045573">
    <property type="entry name" value="Fut8_N_cat"/>
</dbReference>
<comment type="caution">
    <text evidence="3">The sequence shown here is derived from an EMBL/GenBank/DDBJ whole genome shotgun (WGS) entry which is preliminary data.</text>
</comment>
<name>A0AAE0F7J4_9CHLO</name>
<dbReference type="Proteomes" id="UP001190700">
    <property type="component" value="Unassembled WGS sequence"/>
</dbReference>
<dbReference type="Pfam" id="PF19745">
    <property type="entry name" value="FUT8_N_cat"/>
    <property type="match status" value="1"/>
</dbReference>
<evidence type="ECO:0000259" key="2">
    <source>
        <dbReference type="Pfam" id="PF19745"/>
    </source>
</evidence>
<feature type="domain" description="Alpha-(1,6)-fucosyltransferase N- and catalytic" evidence="2">
    <location>
        <begin position="95"/>
        <end position="172"/>
    </location>
</feature>
<gene>
    <name evidence="3" type="ORF">CYMTET_36257</name>
</gene>
<evidence type="ECO:0000313" key="4">
    <source>
        <dbReference type="Proteomes" id="UP001190700"/>
    </source>
</evidence>
<feature type="non-terminal residue" evidence="3">
    <location>
        <position position="176"/>
    </location>
</feature>
<evidence type="ECO:0000256" key="1">
    <source>
        <dbReference type="SAM" id="MobiDB-lite"/>
    </source>
</evidence>
<evidence type="ECO:0000313" key="3">
    <source>
        <dbReference type="EMBL" id="KAK3254529.1"/>
    </source>
</evidence>
<feature type="region of interest" description="Disordered" evidence="1">
    <location>
        <begin position="1"/>
        <end position="87"/>
    </location>
</feature>
<dbReference type="AlphaFoldDB" id="A0AAE0F7J4"/>
<dbReference type="EMBL" id="LGRX02023470">
    <property type="protein sequence ID" value="KAK3254529.1"/>
    <property type="molecule type" value="Genomic_DNA"/>
</dbReference>
<proteinExistence type="predicted"/>
<sequence length="176" mass="19236">MQPKPELAAETDVGVDEELQASSSAGLEIEPQPKAETELKTELGTSTKPEFRADVEAEMHPERELEAEAEASLELEGQAESAPRTQAAAQLVGRTALKPDTACLRKKHAEIAATEEVQNRLFKLQHPQDCSKVKFLECDSKGGSLEGTGSRLFFLTRCFVKGLEQSRVTVLNKGQK</sequence>
<keyword evidence="4" id="KW-1185">Reference proteome</keyword>
<feature type="compositionally biased region" description="Basic and acidic residues" evidence="1">
    <location>
        <begin position="49"/>
        <end position="66"/>
    </location>
</feature>
<feature type="compositionally biased region" description="Basic and acidic residues" evidence="1">
    <location>
        <begin position="31"/>
        <end position="41"/>
    </location>
</feature>
<protein>
    <recommendedName>
        <fullName evidence="2">Alpha-(1,6)-fucosyltransferase N- and catalytic domain-containing protein</fullName>
    </recommendedName>
</protein>
<organism evidence="3 4">
    <name type="scientific">Cymbomonas tetramitiformis</name>
    <dbReference type="NCBI Taxonomy" id="36881"/>
    <lineage>
        <taxon>Eukaryota</taxon>
        <taxon>Viridiplantae</taxon>
        <taxon>Chlorophyta</taxon>
        <taxon>Pyramimonadophyceae</taxon>
        <taxon>Pyramimonadales</taxon>
        <taxon>Pyramimonadaceae</taxon>
        <taxon>Cymbomonas</taxon>
    </lineage>
</organism>